<protein>
    <submittedName>
        <fullName evidence="1">Uncharacterized protein</fullName>
    </submittedName>
</protein>
<accession>A0A1G9WCB6</accession>
<name>A0A1G9WCB6_9ACTN</name>
<proteinExistence type="predicted"/>
<evidence type="ECO:0000313" key="1">
    <source>
        <dbReference type="EMBL" id="SDM82162.1"/>
    </source>
</evidence>
<organism evidence="1 2">
    <name type="scientific">Nocardioides szechwanensis</name>
    <dbReference type="NCBI Taxonomy" id="1005944"/>
    <lineage>
        <taxon>Bacteria</taxon>
        <taxon>Bacillati</taxon>
        <taxon>Actinomycetota</taxon>
        <taxon>Actinomycetes</taxon>
        <taxon>Propionibacteriales</taxon>
        <taxon>Nocardioidaceae</taxon>
        <taxon>Nocardioides</taxon>
    </lineage>
</organism>
<dbReference type="STRING" id="1005944.SAMN05192576_1014"/>
<dbReference type="EMBL" id="FNIC01000001">
    <property type="protein sequence ID" value="SDM82162.1"/>
    <property type="molecule type" value="Genomic_DNA"/>
</dbReference>
<dbReference type="AlphaFoldDB" id="A0A1G9WCB6"/>
<evidence type="ECO:0000313" key="2">
    <source>
        <dbReference type="Proteomes" id="UP000199004"/>
    </source>
</evidence>
<sequence length="108" mass="11913">MGMDLLNIDACTLPTLERPLRLSEFDALFRESLTSVEQHGDVAVLHLTGRPGLVTRIHDLTDREADCCTFFGFEVEGTDDDLALRITVTPERADVLTALVTRAQQANA</sequence>
<gene>
    <name evidence="1" type="ORF">SAMN05192576_1014</name>
</gene>
<keyword evidence="2" id="KW-1185">Reference proteome</keyword>
<reference evidence="1 2" key="1">
    <citation type="submission" date="2016-10" db="EMBL/GenBank/DDBJ databases">
        <authorList>
            <person name="de Groot N.N."/>
        </authorList>
    </citation>
    <scope>NUCLEOTIDE SEQUENCE [LARGE SCALE GENOMIC DNA]</scope>
    <source>
        <strain evidence="1 2">CGMCC 1.11147</strain>
    </source>
</reference>
<dbReference type="Proteomes" id="UP000199004">
    <property type="component" value="Unassembled WGS sequence"/>
</dbReference>